<name>A0A923I7W7_9FIRM</name>
<dbReference type="EMBL" id="JACONZ010000003">
    <property type="protein sequence ID" value="MBC5581920.1"/>
    <property type="molecule type" value="Genomic_DNA"/>
</dbReference>
<protein>
    <submittedName>
        <fullName evidence="2">MYG1 family protein</fullName>
    </submittedName>
</protein>
<evidence type="ECO:0000313" key="3">
    <source>
        <dbReference type="Proteomes" id="UP000659630"/>
    </source>
</evidence>
<dbReference type="GO" id="GO:0005737">
    <property type="term" value="C:cytoplasm"/>
    <property type="evidence" value="ECO:0007669"/>
    <property type="project" value="TreeGrafter"/>
</dbReference>
<evidence type="ECO:0000313" key="2">
    <source>
        <dbReference type="EMBL" id="MBC5581920.1"/>
    </source>
</evidence>
<accession>A0A923I7W7</accession>
<sequence>MERPSLALTHAGHFHADDVFSAALLLEVWPGLEIRRAYEVPEGFEGLAFDVGGGAFDHHGPERKLRENGMPYAAFGLLWKELGEQLVGAEQAKWLDEHFIQPLDRDDNTGCGDSLADAIGGFNPVWDSDADADACFWRAEAFAAQVLKNRLEGARAVNRAKALVEKALARMKDQVVVLPRFAPWKNTLKSSDAELVVYPSQRGGFSAQGVPIPDDPKHRLKCRFPESWAGLRAPQLERVSGIRGLRFCHASGFLVSANTLESALAACRAARAEAQEKQRAGETGA</sequence>
<proteinExistence type="inferred from homology"/>
<dbReference type="PANTHER" id="PTHR11215">
    <property type="entry name" value="METAL DEPENDENT HYDROLASE - RELATED"/>
    <property type="match status" value="1"/>
</dbReference>
<gene>
    <name evidence="2" type="ORF">H8S23_10400</name>
</gene>
<reference evidence="2" key="1">
    <citation type="submission" date="2020-08" db="EMBL/GenBank/DDBJ databases">
        <title>Genome public.</title>
        <authorList>
            <person name="Liu C."/>
            <person name="Sun Q."/>
        </authorList>
    </citation>
    <scope>NUCLEOTIDE SEQUENCE</scope>
    <source>
        <strain evidence="2">BX8</strain>
    </source>
</reference>
<dbReference type="InterPro" id="IPR003226">
    <property type="entry name" value="MYG1_exonuclease"/>
</dbReference>
<dbReference type="AlphaFoldDB" id="A0A923I7W7"/>
<keyword evidence="3" id="KW-1185">Reference proteome</keyword>
<comment type="similarity">
    <text evidence="1">Belongs to the MYG1 family.</text>
</comment>
<dbReference type="PANTHER" id="PTHR11215:SF1">
    <property type="entry name" value="MYG1 EXONUCLEASE"/>
    <property type="match status" value="1"/>
</dbReference>
<comment type="caution">
    <text evidence="2">The sequence shown here is derived from an EMBL/GenBank/DDBJ whole genome shotgun (WGS) entry which is preliminary data.</text>
</comment>
<dbReference type="Proteomes" id="UP000659630">
    <property type="component" value="Unassembled WGS sequence"/>
</dbReference>
<evidence type="ECO:0000256" key="1">
    <source>
        <dbReference type="ARBA" id="ARBA00010105"/>
    </source>
</evidence>
<dbReference type="Pfam" id="PF03690">
    <property type="entry name" value="MYG1_exonuc"/>
    <property type="match status" value="1"/>
</dbReference>
<organism evidence="2 3">
    <name type="scientific">Anaerofilum hominis</name>
    <dbReference type="NCBI Taxonomy" id="2763016"/>
    <lineage>
        <taxon>Bacteria</taxon>
        <taxon>Bacillati</taxon>
        <taxon>Bacillota</taxon>
        <taxon>Clostridia</taxon>
        <taxon>Eubacteriales</taxon>
        <taxon>Oscillospiraceae</taxon>
        <taxon>Anaerofilum</taxon>
    </lineage>
</organism>